<sequence length="144" mass="16668">MAVWKPSPAWYNFVLPPPLRRLVGFGRRIRAQESDGWRDNFVADYASFARIPARGQDKIACKMKRTSTLQASREAVIDHAKSRDVRNTQHRERVLQPIPFPPPSLLLLTHSFSHTHHTLPKRSHKRTSGWGAVQSRRLGKYHNR</sequence>
<feature type="region of interest" description="Disordered" evidence="1">
    <location>
        <begin position="116"/>
        <end position="144"/>
    </location>
</feature>
<keyword evidence="3" id="KW-1185">Reference proteome</keyword>
<accession>A0A2A6CXV4</accession>
<gene>
    <name evidence="2" type="primary">WBGene00282505</name>
</gene>
<proteinExistence type="predicted"/>
<feature type="compositionally biased region" description="Basic residues" evidence="1">
    <location>
        <begin position="116"/>
        <end position="127"/>
    </location>
</feature>
<evidence type="ECO:0000313" key="3">
    <source>
        <dbReference type="Proteomes" id="UP000005239"/>
    </source>
</evidence>
<dbReference type="AlphaFoldDB" id="A0A2A6CXV4"/>
<protein>
    <submittedName>
        <fullName evidence="2">Uncharacterized protein</fullName>
    </submittedName>
</protein>
<accession>A0A8R1YZ88</accession>
<name>A0A2A6CXV4_PRIPA</name>
<evidence type="ECO:0000256" key="1">
    <source>
        <dbReference type="SAM" id="MobiDB-lite"/>
    </source>
</evidence>
<reference evidence="2" key="2">
    <citation type="submission" date="2022-06" db="UniProtKB">
        <authorList>
            <consortium name="EnsemblMetazoa"/>
        </authorList>
    </citation>
    <scope>IDENTIFICATION</scope>
    <source>
        <strain evidence="2">PS312</strain>
    </source>
</reference>
<evidence type="ECO:0000313" key="2">
    <source>
        <dbReference type="EnsemblMetazoa" id="PPA44136.1"/>
    </source>
</evidence>
<dbReference type="Proteomes" id="UP000005239">
    <property type="component" value="Unassembled WGS sequence"/>
</dbReference>
<reference evidence="3" key="1">
    <citation type="journal article" date="2008" name="Nat. Genet.">
        <title>The Pristionchus pacificus genome provides a unique perspective on nematode lifestyle and parasitism.</title>
        <authorList>
            <person name="Dieterich C."/>
            <person name="Clifton S.W."/>
            <person name="Schuster L.N."/>
            <person name="Chinwalla A."/>
            <person name="Delehaunty K."/>
            <person name="Dinkelacker I."/>
            <person name="Fulton L."/>
            <person name="Fulton R."/>
            <person name="Godfrey J."/>
            <person name="Minx P."/>
            <person name="Mitreva M."/>
            <person name="Roeseler W."/>
            <person name="Tian H."/>
            <person name="Witte H."/>
            <person name="Yang S.P."/>
            <person name="Wilson R.K."/>
            <person name="Sommer R.J."/>
        </authorList>
    </citation>
    <scope>NUCLEOTIDE SEQUENCE [LARGE SCALE GENOMIC DNA]</scope>
    <source>
        <strain evidence="3">PS312</strain>
    </source>
</reference>
<dbReference type="EnsemblMetazoa" id="PPA44136.1">
    <property type="protein sequence ID" value="PPA44136.1"/>
    <property type="gene ID" value="WBGene00282505"/>
</dbReference>
<organism evidence="2 3">
    <name type="scientific">Pristionchus pacificus</name>
    <name type="common">Parasitic nematode worm</name>
    <dbReference type="NCBI Taxonomy" id="54126"/>
    <lineage>
        <taxon>Eukaryota</taxon>
        <taxon>Metazoa</taxon>
        <taxon>Ecdysozoa</taxon>
        <taxon>Nematoda</taxon>
        <taxon>Chromadorea</taxon>
        <taxon>Rhabditida</taxon>
        <taxon>Rhabditina</taxon>
        <taxon>Diplogasteromorpha</taxon>
        <taxon>Diplogasteroidea</taxon>
        <taxon>Neodiplogasteridae</taxon>
        <taxon>Pristionchus</taxon>
    </lineage>
</organism>